<evidence type="ECO:0000256" key="28">
    <source>
        <dbReference type="SAM" id="Phobius"/>
    </source>
</evidence>
<keyword evidence="16" id="KW-0735">Signal-anchor</keyword>
<evidence type="ECO:0000256" key="13">
    <source>
        <dbReference type="ARBA" id="ARBA00022692"/>
    </source>
</evidence>
<dbReference type="Pfam" id="PF00912">
    <property type="entry name" value="Transgly"/>
    <property type="match status" value="1"/>
</dbReference>
<evidence type="ECO:0000256" key="16">
    <source>
        <dbReference type="ARBA" id="ARBA00022968"/>
    </source>
</evidence>
<keyword evidence="18 28" id="KW-1133">Transmembrane helix</keyword>
<dbReference type="GO" id="GO:0008658">
    <property type="term" value="F:penicillin binding"/>
    <property type="evidence" value="ECO:0007669"/>
    <property type="project" value="InterPro"/>
</dbReference>
<comment type="similarity">
    <text evidence="4">In the C-terminal section; belongs to the transpeptidase family.</text>
</comment>
<keyword evidence="13 28" id="KW-0812">Transmembrane</keyword>
<dbReference type="GO" id="GO:0005886">
    <property type="term" value="C:plasma membrane"/>
    <property type="evidence" value="ECO:0007669"/>
    <property type="project" value="UniProtKB-SubCell"/>
</dbReference>
<sequence length="721" mass="80521">MKNFPDILGKCQTLLGKALSKLSMLNLKSFYKKPKFWRNLIILLLFVLLIGLGSGTYWISTLDVSKLESPLAKPTYIYDQAGNKISQLSSSRIEPVTLEQVPLHTQKAIIATEDKRFYEHQGVDIRSILRALVQDLKTQNFSEGGSTISQQLAKNLFLTSDKTLSRKLKEAGYAIKIEATLSKDKILESYLNHIYFGEGNWGLQEAAYYYFGKNAEDLNLEESALLAGILKGPTIYSPLKNKELALQRRNLVLSMMTDQGYITAKEAAQATAAPIALRTKPLDNLSGKYAPYVDYVIEEAINRYGFTEDQILTLGLQIYTQMDAKVQQAAETVYKDDQFFPQGKEDQKVQSGIAILDQHTGAIRGLVGYRGESAFRQFNRASQLKRQPGSIIKPLMVYGPALEKGYRPDALLYDGPLNLDGYTPKDWDGQTRGWVTMEEAIQQSWNIPAVWLFDQIGIEAGKAFAQRAGIPLTEKDAHLSLALGGFAEGVSPLDIAQAYTAFANQGLMHTAHSITKITTADGHVLAQMQPESVQVTDPHHAYTMTLLLQNVVQQGTAPKAALGSRPVAGKTGSVELPPTQEFAGISKGQKDVWFVGYTPELTAAIWMGYDQTDREHYLTTSGGSGPAVVFHEVLSLALKDTPIKPFEVPAGYVKDWNIWPEGWDDEDKYGRDDDENQKNKKNTKDKNQNNKNKNKDKNKGNQSPENDYNEFWDNFFQGLWR</sequence>
<evidence type="ECO:0000313" key="32">
    <source>
        <dbReference type="Proteomes" id="UP000553059"/>
    </source>
</evidence>
<keyword evidence="10" id="KW-0645">Protease</keyword>
<reference evidence="31 32" key="1">
    <citation type="journal article" date="2020" name="Biotechnol. Biofuels">
        <title>New insights from the biogas microbiome by comprehensive genome-resolved metagenomics of nearly 1600 species originating from multiple anaerobic digesters.</title>
        <authorList>
            <person name="Campanaro S."/>
            <person name="Treu L."/>
            <person name="Rodriguez-R L.M."/>
            <person name="Kovalovszki A."/>
            <person name="Ziels R.M."/>
            <person name="Maus I."/>
            <person name="Zhu X."/>
            <person name="Kougias P.G."/>
            <person name="Basile A."/>
            <person name="Luo G."/>
            <person name="Schluter A."/>
            <person name="Konstantinidis K.T."/>
            <person name="Angelidaki I."/>
        </authorList>
    </citation>
    <scope>NUCLEOTIDE SEQUENCE [LARGE SCALE GENOMIC DNA]</scope>
    <source>
        <strain evidence="31">AS05jafATM_4</strain>
    </source>
</reference>
<keyword evidence="21" id="KW-0511">Multifunctional enzyme</keyword>
<comment type="caution">
    <text evidence="31">The sequence shown here is derived from an EMBL/GenBank/DDBJ whole genome shotgun (WGS) entry which is preliminary data.</text>
</comment>
<feature type="compositionally biased region" description="Basic and acidic residues" evidence="27">
    <location>
        <begin position="668"/>
        <end position="699"/>
    </location>
</feature>
<proteinExistence type="inferred from homology"/>
<dbReference type="InterPro" id="IPR050396">
    <property type="entry name" value="Glycosyltr_51/Transpeptidase"/>
</dbReference>
<evidence type="ECO:0000256" key="2">
    <source>
        <dbReference type="ARBA" id="ARBA00004401"/>
    </source>
</evidence>
<dbReference type="GO" id="GO:0071555">
    <property type="term" value="P:cell wall organization"/>
    <property type="evidence" value="ECO:0007669"/>
    <property type="project" value="UniProtKB-KW"/>
</dbReference>
<dbReference type="NCBIfam" id="TIGR02074">
    <property type="entry name" value="PBP_1a_fam"/>
    <property type="match status" value="1"/>
</dbReference>
<dbReference type="InterPro" id="IPR036950">
    <property type="entry name" value="PBP_transglycosylase"/>
</dbReference>
<keyword evidence="12" id="KW-0808">Transferase</keyword>
<dbReference type="InterPro" id="IPR001460">
    <property type="entry name" value="PCN-bd_Tpept"/>
</dbReference>
<comment type="similarity">
    <text evidence="5">In the N-terminal section; belongs to the glycosyltransferase 51 family.</text>
</comment>
<evidence type="ECO:0000256" key="10">
    <source>
        <dbReference type="ARBA" id="ARBA00022670"/>
    </source>
</evidence>
<dbReference type="UniPathway" id="UPA00219"/>
<dbReference type="GO" id="GO:0008360">
    <property type="term" value="P:regulation of cell shape"/>
    <property type="evidence" value="ECO:0007669"/>
    <property type="project" value="UniProtKB-KW"/>
</dbReference>
<dbReference type="SUPFAM" id="SSF53955">
    <property type="entry name" value="Lysozyme-like"/>
    <property type="match status" value="1"/>
</dbReference>
<dbReference type="PANTHER" id="PTHR32282:SF32">
    <property type="entry name" value="PENICILLIN-BINDING PROTEIN 2A"/>
    <property type="match status" value="1"/>
</dbReference>
<name>A0A7C6Z5I2_9FIRM</name>
<keyword evidence="11" id="KW-0328">Glycosyltransferase</keyword>
<evidence type="ECO:0000256" key="27">
    <source>
        <dbReference type="SAM" id="MobiDB-lite"/>
    </source>
</evidence>
<evidence type="ECO:0000256" key="7">
    <source>
        <dbReference type="ARBA" id="ARBA00018638"/>
    </source>
</evidence>
<dbReference type="EC" id="3.4.16.4" evidence="6"/>
<dbReference type="GO" id="GO:0030288">
    <property type="term" value="C:outer membrane-bounded periplasmic space"/>
    <property type="evidence" value="ECO:0007669"/>
    <property type="project" value="TreeGrafter"/>
</dbReference>
<dbReference type="AlphaFoldDB" id="A0A7C6Z5I2"/>
<dbReference type="GO" id="GO:0006508">
    <property type="term" value="P:proteolysis"/>
    <property type="evidence" value="ECO:0007669"/>
    <property type="project" value="UniProtKB-KW"/>
</dbReference>
<evidence type="ECO:0000256" key="26">
    <source>
        <dbReference type="ARBA" id="ARBA00060592"/>
    </source>
</evidence>
<dbReference type="PANTHER" id="PTHR32282">
    <property type="entry name" value="BINDING PROTEIN TRANSPEPTIDASE, PUTATIVE-RELATED"/>
    <property type="match status" value="1"/>
</dbReference>
<evidence type="ECO:0000256" key="21">
    <source>
        <dbReference type="ARBA" id="ARBA00023268"/>
    </source>
</evidence>
<evidence type="ECO:0000256" key="3">
    <source>
        <dbReference type="ARBA" id="ARBA00004752"/>
    </source>
</evidence>
<evidence type="ECO:0000256" key="15">
    <source>
        <dbReference type="ARBA" id="ARBA00022960"/>
    </source>
</evidence>
<evidence type="ECO:0000256" key="25">
    <source>
        <dbReference type="ARBA" id="ARBA00049902"/>
    </source>
</evidence>
<dbReference type="GO" id="GO:0009252">
    <property type="term" value="P:peptidoglycan biosynthetic process"/>
    <property type="evidence" value="ECO:0007669"/>
    <property type="project" value="UniProtKB-UniPathway"/>
</dbReference>
<comment type="pathway">
    <text evidence="3">Cell wall biogenesis; peptidoglycan biosynthesis.</text>
</comment>
<dbReference type="Gene3D" id="1.10.3810.10">
    <property type="entry name" value="Biosynthetic peptidoglycan transglycosylase-like"/>
    <property type="match status" value="1"/>
</dbReference>
<keyword evidence="9" id="KW-0121">Carboxypeptidase</keyword>
<keyword evidence="22" id="KW-0961">Cell wall biogenesis/degradation</keyword>
<evidence type="ECO:0000256" key="11">
    <source>
        <dbReference type="ARBA" id="ARBA00022676"/>
    </source>
</evidence>
<evidence type="ECO:0000256" key="6">
    <source>
        <dbReference type="ARBA" id="ARBA00012448"/>
    </source>
</evidence>
<dbReference type="EMBL" id="DUTF01000287">
    <property type="protein sequence ID" value="HHY27685.1"/>
    <property type="molecule type" value="Genomic_DNA"/>
</dbReference>
<evidence type="ECO:0000256" key="5">
    <source>
        <dbReference type="ARBA" id="ARBA00007739"/>
    </source>
</evidence>
<dbReference type="InterPro" id="IPR001264">
    <property type="entry name" value="Glyco_trans_51"/>
</dbReference>
<comment type="subcellular location">
    <subcellularLocation>
        <location evidence="2">Cell membrane</location>
        <topology evidence="2">Single-pass type II membrane protein</topology>
    </subcellularLocation>
</comment>
<evidence type="ECO:0000256" key="18">
    <source>
        <dbReference type="ARBA" id="ARBA00022989"/>
    </source>
</evidence>
<comment type="function">
    <text evidence="1">Cell wall formation. Synthesis of cross-linked peptidoglycan from the lipid intermediates. The enzyme has a penicillin-insensitive transglycosylase N-terminal domain (formation of linear glycan strands) and a penicillin-sensitive transpeptidase C-terminal domain (cross-linking of the peptide subunits).</text>
</comment>
<dbReference type="Pfam" id="PF00905">
    <property type="entry name" value="Transpeptidase"/>
    <property type="match status" value="1"/>
</dbReference>
<dbReference type="EC" id="2.4.99.28" evidence="24"/>
<dbReference type="InterPro" id="IPR023346">
    <property type="entry name" value="Lysozyme-like_dom_sf"/>
</dbReference>
<dbReference type="InterPro" id="IPR012338">
    <property type="entry name" value="Beta-lactam/transpept-like"/>
</dbReference>
<accession>A0A7C6Z5I2</accession>
<comment type="pathway">
    <text evidence="26">Glycan biosynthesis.</text>
</comment>
<feature type="region of interest" description="Disordered" evidence="27">
    <location>
        <begin position="664"/>
        <end position="710"/>
    </location>
</feature>
<dbReference type="SUPFAM" id="SSF56601">
    <property type="entry name" value="beta-lactamase/transpeptidase-like"/>
    <property type="match status" value="1"/>
</dbReference>
<keyword evidence="15" id="KW-0133">Cell shape</keyword>
<evidence type="ECO:0000259" key="29">
    <source>
        <dbReference type="Pfam" id="PF00905"/>
    </source>
</evidence>
<keyword evidence="19 28" id="KW-0472">Membrane</keyword>
<evidence type="ECO:0000256" key="19">
    <source>
        <dbReference type="ARBA" id="ARBA00023136"/>
    </source>
</evidence>
<keyword evidence="14" id="KW-0378">Hydrolase</keyword>
<dbReference type="GO" id="GO:0046677">
    <property type="term" value="P:response to antibiotic"/>
    <property type="evidence" value="ECO:0007669"/>
    <property type="project" value="UniProtKB-KW"/>
</dbReference>
<evidence type="ECO:0000256" key="8">
    <source>
        <dbReference type="ARBA" id="ARBA00022475"/>
    </source>
</evidence>
<dbReference type="Gene3D" id="3.40.710.10">
    <property type="entry name" value="DD-peptidase/beta-lactamase superfamily"/>
    <property type="match status" value="1"/>
</dbReference>
<protein>
    <recommendedName>
        <fullName evidence="7">Penicillin-binding protein 1A</fullName>
        <ecNumber evidence="24">2.4.99.28</ecNumber>
        <ecNumber evidence="6">3.4.16.4</ecNumber>
    </recommendedName>
</protein>
<evidence type="ECO:0000256" key="24">
    <source>
        <dbReference type="ARBA" id="ARBA00044770"/>
    </source>
</evidence>
<evidence type="ECO:0000256" key="23">
    <source>
        <dbReference type="ARBA" id="ARBA00034000"/>
    </source>
</evidence>
<keyword evidence="20" id="KW-0046">Antibiotic resistance</keyword>
<feature type="domain" description="Penicillin-binding protein transpeptidase" evidence="29">
    <location>
        <begin position="353"/>
        <end position="634"/>
    </location>
</feature>
<evidence type="ECO:0000313" key="31">
    <source>
        <dbReference type="EMBL" id="HHY27685.1"/>
    </source>
</evidence>
<evidence type="ECO:0000256" key="12">
    <source>
        <dbReference type="ARBA" id="ARBA00022679"/>
    </source>
</evidence>
<keyword evidence="17" id="KW-0573">Peptidoglycan synthesis</keyword>
<feature type="domain" description="Glycosyl transferase family 51" evidence="30">
    <location>
        <begin position="83"/>
        <end position="256"/>
    </location>
</feature>
<dbReference type="Proteomes" id="UP000553059">
    <property type="component" value="Unassembled WGS sequence"/>
</dbReference>
<evidence type="ECO:0000256" key="22">
    <source>
        <dbReference type="ARBA" id="ARBA00023316"/>
    </source>
</evidence>
<dbReference type="FunFam" id="1.10.3810.10:FF:000001">
    <property type="entry name" value="Penicillin-binding protein 1A"/>
    <property type="match status" value="1"/>
</dbReference>
<evidence type="ECO:0000256" key="14">
    <source>
        <dbReference type="ARBA" id="ARBA00022801"/>
    </source>
</evidence>
<keyword evidence="8" id="KW-1003">Cell membrane</keyword>
<evidence type="ECO:0000259" key="30">
    <source>
        <dbReference type="Pfam" id="PF00912"/>
    </source>
</evidence>
<evidence type="ECO:0000256" key="17">
    <source>
        <dbReference type="ARBA" id="ARBA00022984"/>
    </source>
</evidence>
<feature type="transmembrane region" description="Helical" evidence="28">
    <location>
        <begin position="36"/>
        <end position="59"/>
    </location>
</feature>
<evidence type="ECO:0000256" key="1">
    <source>
        <dbReference type="ARBA" id="ARBA00002624"/>
    </source>
</evidence>
<dbReference type="GO" id="GO:0008955">
    <property type="term" value="F:peptidoglycan glycosyltransferase activity"/>
    <property type="evidence" value="ECO:0007669"/>
    <property type="project" value="UniProtKB-EC"/>
</dbReference>
<evidence type="ECO:0000256" key="4">
    <source>
        <dbReference type="ARBA" id="ARBA00007090"/>
    </source>
</evidence>
<evidence type="ECO:0000256" key="9">
    <source>
        <dbReference type="ARBA" id="ARBA00022645"/>
    </source>
</evidence>
<dbReference type="GO" id="GO:0009002">
    <property type="term" value="F:serine-type D-Ala-D-Ala carboxypeptidase activity"/>
    <property type="evidence" value="ECO:0007669"/>
    <property type="project" value="UniProtKB-EC"/>
</dbReference>
<comment type="catalytic activity">
    <reaction evidence="23">
        <text>Preferential cleavage: (Ac)2-L-Lys-D-Ala-|-D-Ala. Also transpeptidation of peptidyl-alanyl moieties that are N-acyl substituents of D-alanine.</text>
        <dbReference type="EC" id="3.4.16.4"/>
    </reaction>
</comment>
<evidence type="ECO:0000256" key="20">
    <source>
        <dbReference type="ARBA" id="ARBA00023251"/>
    </source>
</evidence>
<organism evidence="31 32">
    <name type="scientific">Desulfitobacterium dehalogenans</name>
    <dbReference type="NCBI Taxonomy" id="36854"/>
    <lineage>
        <taxon>Bacteria</taxon>
        <taxon>Bacillati</taxon>
        <taxon>Bacillota</taxon>
        <taxon>Clostridia</taxon>
        <taxon>Eubacteriales</taxon>
        <taxon>Desulfitobacteriaceae</taxon>
        <taxon>Desulfitobacterium</taxon>
    </lineage>
</organism>
<gene>
    <name evidence="31" type="ORF">GX523_13260</name>
</gene>
<comment type="catalytic activity">
    <reaction evidence="25">
        <text>[GlcNAc-(1-&gt;4)-Mur2Ac(oyl-L-Ala-gamma-D-Glu-L-Lys-D-Ala-D-Ala)](n)-di-trans,octa-cis-undecaprenyl diphosphate + beta-D-GlcNAc-(1-&gt;4)-Mur2Ac(oyl-L-Ala-gamma-D-Glu-L-Lys-D-Ala-D-Ala)-di-trans,octa-cis-undecaprenyl diphosphate = [GlcNAc-(1-&gt;4)-Mur2Ac(oyl-L-Ala-gamma-D-Glu-L-Lys-D-Ala-D-Ala)](n+1)-di-trans,octa-cis-undecaprenyl diphosphate + di-trans,octa-cis-undecaprenyl diphosphate + H(+)</text>
        <dbReference type="Rhea" id="RHEA:23708"/>
        <dbReference type="Rhea" id="RHEA-COMP:9602"/>
        <dbReference type="Rhea" id="RHEA-COMP:9603"/>
        <dbReference type="ChEBI" id="CHEBI:15378"/>
        <dbReference type="ChEBI" id="CHEBI:58405"/>
        <dbReference type="ChEBI" id="CHEBI:60033"/>
        <dbReference type="ChEBI" id="CHEBI:78435"/>
        <dbReference type="EC" id="2.4.99.28"/>
    </reaction>
</comment>